<evidence type="ECO:0000256" key="8">
    <source>
        <dbReference type="SAM" id="Phobius"/>
    </source>
</evidence>
<evidence type="ECO:0000313" key="11">
    <source>
        <dbReference type="EMBL" id="OHA69005.1"/>
    </source>
</evidence>
<evidence type="ECO:0000256" key="5">
    <source>
        <dbReference type="ARBA" id="ARBA00022679"/>
    </source>
</evidence>
<sequence length="342" mass="38528">MRLSINTIVGIIVLLLVLAGFLAVFFAVEKEQTVPLLMVAIANVEAVILLVFLITRGVLQPLKDYRKVIHKVGEGDFTVRMKLGAPKEIREFGQGLNDMIERLEHAQEREKQIERLKTEFVSLVAHQLRAPLSDIKWALDVLKDEDMGKLSAQQRSVLEKTVLSNERMIRLVNDLLNVTRIEEGRYLFHRELSQITDLLLVMVEAYKPAAARKKVEVVLELPQNPPPLLLLDKEKMELAIQNLVDNALKYSPAGGRVTISLVYDTKGVEVKVRDQGMGIPESEQKRVFEKFFRASNARAKEPEGTGLGLYLAKNIVEAHGGTMSFVSKENEGTTFSFKLQIK</sequence>
<dbReference type="SMART" id="SM00388">
    <property type="entry name" value="HisKA"/>
    <property type="match status" value="1"/>
</dbReference>
<dbReference type="InterPro" id="IPR005467">
    <property type="entry name" value="His_kinase_dom"/>
</dbReference>
<evidence type="ECO:0000259" key="10">
    <source>
        <dbReference type="PROSITE" id="PS50885"/>
    </source>
</evidence>
<evidence type="ECO:0000256" key="2">
    <source>
        <dbReference type="ARBA" id="ARBA00004370"/>
    </source>
</evidence>
<keyword evidence="4" id="KW-0597">Phosphoprotein</keyword>
<dbReference type="Proteomes" id="UP000178529">
    <property type="component" value="Unassembled WGS sequence"/>
</dbReference>
<dbReference type="SMART" id="SM00304">
    <property type="entry name" value="HAMP"/>
    <property type="match status" value="1"/>
</dbReference>
<dbReference type="InterPro" id="IPR036890">
    <property type="entry name" value="HATPase_C_sf"/>
</dbReference>
<dbReference type="AlphaFoldDB" id="A0A1G2R806"/>
<dbReference type="InterPro" id="IPR003660">
    <property type="entry name" value="HAMP_dom"/>
</dbReference>
<proteinExistence type="predicted"/>
<evidence type="ECO:0000256" key="4">
    <source>
        <dbReference type="ARBA" id="ARBA00022553"/>
    </source>
</evidence>
<dbReference type="PRINTS" id="PR00344">
    <property type="entry name" value="BCTRLSENSOR"/>
</dbReference>
<dbReference type="PROSITE" id="PS50109">
    <property type="entry name" value="HIS_KIN"/>
    <property type="match status" value="1"/>
</dbReference>
<organism evidence="11 12">
    <name type="scientific">Candidatus Wildermuthbacteria bacterium RIFCSPHIGHO2_02_FULL_48_16</name>
    <dbReference type="NCBI Taxonomy" id="1802453"/>
    <lineage>
        <taxon>Bacteria</taxon>
        <taxon>Candidatus Wildermuthiibacteriota</taxon>
    </lineage>
</organism>
<comment type="catalytic activity">
    <reaction evidence="1">
        <text>ATP + protein L-histidine = ADP + protein N-phospho-L-histidine.</text>
        <dbReference type="EC" id="2.7.13.3"/>
    </reaction>
</comment>
<feature type="transmembrane region" description="Helical" evidence="8">
    <location>
        <begin position="7"/>
        <end position="28"/>
    </location>
</feature>
<dbReference type="Pfam" id="PF02518">
    <property type="entry name" value="HATPase_c"/>
    <property type="match status" value="1"/>
</dbReference>
<dbReference type="SMART" id="SM00387">
    <property type="entry name" value="HATPase_c"/>
    <property type="match status" value="1"/>
</dbReference>
<dbReference type="SUPFAM" id="SSF47384">
    <property type="entry name" value="Homodimeric domain of signal transducing histidine kinase"/>
    <property type="match status" value="1"/>
</dbReference>
<dbReference type="InterPro" id="IPR003661">
    <property type="entry name" value="HisK_dim/P_dom"/>
</dbReference>
<keyword evidence="8" id="KW-0812">Transmembrane</keyword>
<comment type="subcellular location">
    <subcellularLocation>
        <location evidence="2">Membrane</location>
    </subcellularLocation>
</comment>
<keyword evidence="6" id="KW-0418">Kinase</keyword>
<dbReference type="Gene3D" id="3.30.565.10">
    <property type="entry name" value="Histidine kinase-like ATPase, C-terminal domain"/>
    <property type="match status" value="1"/>
</dbReference>
<dbReference type="InterPro" id="IPR004358">
    <property type="entry name" value="Sig_transdc_His_kin-like_C"/>
</dbReference>
<dbReference type="InterPro" id="IPR003594">
    <property type="entry name" value="HATPase_dom"/>
</dbReference>
<dbReference type="SUPFAM" id="SSF158472">
    <property type="entry name" value="HAMP domain-like"/>
    <property type="match status" value="1"/>
</dbReference>
<reference evidence="11 12" key="1">
    <citation type="journal article" date="2016" name="Nat. Commun.">
        <title>Thousands of microbial genomes shed light on interconnected biogeochemical processes in an aquifer system.</title>
        <authorList>
            <person name="Anantharaman K."/>
            <person name="Brown C.T."/>
            <person name="Hug L.A."/>
            <person name="Sharon I."/>
            <person name="Castelle C.J."/>
            <person name="Probst A.J."/>
            <person name="Thomas B.C."/>
            <person name="Singh A."/>
            <person name="Wilkins M.J."/>
            <person name="Karaoz U."/>
            <person name="Brodie E.L."/>
            <person name="Williams K.H."/>
            <person name="Hubbard S.S."/>
            <person name="Banfield J.F."/>
        </authorList>
    </citation>
    <scope>NUCLEOTIDE SEQUENCE [LARGE SCALE GENOMIC DNA]</scope>
</reference>
<feature type="domain" description="HAMP" evidence="10">
    <location>
        <begin position="56"/>
        <end position="108"/>
    </location>
</feature>
<keyword evidence="7" id="KW-0902">Two-component regulatory system</keyword>
<evidence type="ECO:0000256" key="1">
    <source>
        <dbReference type="ARBA" id="ARBA00000085"/>
    </source>
</evidence>
<protein>
    <recommendedName>
        <fullName evidence="3">histidine kinase</fullName>
        <ecNumber evidence="3">2.7.13.3</ecNumber>
    </recommendedName>
</protein>
<evidence type="ECO:0000256" key="3">
    <source>
        <dbReference type="ARBA" id="ARBA00012438"/>
    </source>
</evidence>
<accession>A0A1G2R806</accession>
<evidence type="ECO:0000313" key="12">
    <source>
        <dbReference type="Proteomes" id="UP000178529"/>
    </source>
</evidence>
<dbReference type="PANTHER" id="PTHR45453:SF1">
    <property type="entry name" value="PHOSPHATE REGULON SENSOR PROTEIN PHOR"/>
    <property type="match status" value="1"/>
</dbReference>
<dbReference type="CDD" id="cd00075">
    <property type="entry name" value="HATPase"/>
    <property type="match status" value="1"/>
</dbReference>
<dbReference type="EC" id="2.7.13.3" evidence="3"/>
<feature type="domain" description="Histidine kinase" evidence="9">
    <location>
        <begin position="123"/>
        <end position="342"/>
    </location>
</feature>
<dbReference type="GO" id="GO:0016036">
    <property type="term" value="P:cellular response to phosphate starvation"/>
    <property type="evidence" value="ECO:0007669"/>
    <property type="project" value="TreeGrafter"/>
</dbReference>
<dbReference type="Pfam" id="PF00512">
    <property type="entry name" value="HisKA"/>
    <property type="match status" value="1"/>
</dbReference>
<dbReference type="SUPFAM" id="SSF55874">
    <property type="entry name" value="ATPase domain of HSP90 chaperone/DNA topoisomerase II/histidine kinase"/>
    <property type="match status" value="1"/>
</dbReference>
<evidence type="ECO:0000259" key="9">
    <source>
        <dbReference type="PROSITE" id="PS50109"/>
    </source>
</evidence>
<dbReference type="Gene3D" id="1.10.287.130">
    <property type="match status" value="1"/>
</dbReference>
<comment type="caution">
    <text evidence="11">The sequence shown here is derived from an EMBL/GenBank/DDBJ whole genome shotgun (WGS) entry which is preliminary data.</text>
</comment>
<keyword evidence="8" id="KW-1133">Transmembrane helix</keyword>
<dbReference type="PANTHER" id="PTHR45453">
    <property type="entry name" value="PHOSPHATE REGULON SENSOR PROTEIN PHOR"/>
    <property type="match status" value="1"/>
</dbReference>
<gene>
    <name evidence="11" type="ORF">A3J68_00665</name>
</gene>
<dbReference type="PROSITE" id="PS50885">
    <property type="entry name" value="HAMP"/>
    <property type="match status" value="1"/>
</dbReference>
<name>A0A1G2R806_9BACT</name>
<keyword evidence="5" id="KW-0808">Transferase</keyword>
<dbReference type="CDD" id="cd00082">
    <property type="entry name" value="HisKA"/>
    <property type="match status" value="1"/>
</dbReference>
<dbReference type="CDD" id="cd06225">
    <property type="entry name" value="HAMP"/>
    <property type="match status" value="1"/>
</dbReference>
<evidence type="ECO:0000256" key="7">
    <source>
        <dbReference type="ARBA" id="ARBA00023012"/>
    </source>
</evidence>
<dbReference type="GO" id="GO:0004721">
    <property type="term" value="F:phosphoprotein phosphatase activity"/>
    <property type="evidence" value="ECO:0007669"/>
    <property type="project" value="TreeGrafter"/>
</dbReference>
<dbReference type="Pfam" id="PF00672">
    <property type="entry name" value="HAMP"/>
    <property type="match status" value="1"/>
</dbReference>
<dbReference type="Gene3D" id="6.10.340.10">
    <property type="match status" value="1"/>
</dbReference>
<evidence type="ECO:0000256" key="6">
    <source>
        <dbReference type="ARBA" id="ARBA00022777"/>
    </source>
</evidence>
<dbReference type="InterPro" id="IPR036097">
    <property type="entry name" value="HisK_dim/P_sf"/>
</dbReference>
<keyword evidence="8" id="KW-0472">Membrane</keyword>
<dbReference type="EMBL" id="MHTY01000010">
    <property type="protein sequence ID" value="OHA69005.1"/>
    <property type="molecule type" value="Genomic_DNA"/>
</dbReference>
<dbReference type="FunFam" id="3.30.565.10:FF:000006">
    <property type="entry name" value="Sensor histidine kinase WalK"/>
    <property type="match status" value="1"/>
</dbReference>
<dbReference type="InterPro" id="IPR050351">
    <property type="entry name" value="BphY/WalK/GraS-like"/>
</dbReference>
<feature type="transmembrane region" description="Helical" evidence="8">
    <location>
        <begin position="34"/>
        <end position="59"/>
    </location>
</feature>
<dbReference type="GO" id="GO:0005886">
    <property type="term" value="C:plasma membrane"/>
    <property type="evidence" value="ECO:0007669"/>
    <property type="project" value="TreeGrafter"/>
</dbReference>
<dbReference type="GO" id="GO:0000155">
    <property type="term" value="F:phosphorelay sensor kinase activity"/>
    <property type="evidence" value="ECO:0007669"/>
    <property type="project" value="InterPro"/>
</dbReference>